<gene>
    <name evidence="15" type="ORF">SAMN05444145_10868</name>
</gene>
<evidence type="ECO:0000256" key="6">
    <source>
        <dbReference type="ARBA" id="ARBA00022729"/>
    </source>
</evidence>
<comment type="similarity">
    <text evidence="2">Belongs to the histidine acid phosphatase family. MINPP1 subfamily.</text>
</comment>
<keyword evidence="6 14" id="KW-0732">Signal</keyword>
<organism evidence="15 16">
    <name type="scientific">Alistipes timonensis JC136</name>
    <dbReference type="NCBI Taxonomy" id="1033731"/>
    <lineage>
        <taxon>Bacteria</taxon>
        <taxon>Pseudomonadati</taxon>
        <taxon>Bacteroidota</taxon>
        <taxon>Bacteroidia</taxon>
        <taxon>Bacteroidales</taxon>
        <taxon>Rikenellaceae</taxon>
        <taxon>Alistipes</taxon>
    </lineage>
</organism>
<evidence type="ECO:0000256" key="1">
    <source>
        <dbReference type="ARBA" id="ARBA00004370"/>
    </source>
</evidence>
<dbReference type="Proteomes" id="UP000183253">
    <property type="component" value="Unassembled WGS sequence"/>
</dbReference>
<evidence type="ECO:0000256" key="2">
    <source>
        <dbReference type="ARBA" id="ARBA00008422"/>
    </source>
</evidence>
<dbReference type="PANTHER" id="PTHR20963">
    <property type="entry name" value="MULTIPLE INOSITOL POLYPHOSPHATE PHOSPHATASE-RELATED"/>
    <property type="match status" value="1"/>
</dbReference>
<dbReference type="PANTHER" id="PTHR20963:SF8">
    <property type="entry name" value="MULTIPLE INOSITOL POLYPHOSPHATE PHOSPHATASE 1"/>
    <property type="match status" value="1"/>
</dbReference>
<evidence type="ECO:0000256" key="10">
    <source>
        <dbReference type="ARBA" id="ARBA00043668"/>
    </source>
</evidence>
<evidence type="ECO:0000256" key="14">
    <source>
        <dbReference type="SAM" id="SignalP"/>
    </source>
</evidence>
<dbReference type="GO" id="GO:0016020">
    <property type="term" value="C:membrane"/>
    <property type="evidence" value="ECO:0007669"/>
    <property type="project" value="UniProtKB-SubCell"/>
</dbReference>
<evidence type="ECO:0000256" key="7">
    <source>
        <dbReference type="ARBA" id="ARBA00022801"/>
    </source>
</evidence>
<dbReference type="EMBL" id="FNRI01000008">
    <property type="protein sequence ID" value="SEA88206.1"/>
    <property type="molecule type" value="Genomic_DNA"/>
</dbReference>
<comment type="subcellular location">
    <subcellularLocation>
        <location evidence="1">Membrane</location>
    </subcellularLocation>
</comment>
<comment type="catalytic activity">
    <reaction evidence="12">
        <text>1D-myo-inositol hexakisphosphate + H2O = 1D-myo-inositol 1,2,4,5,6-pentakisphosphate + phosphate</text>
        <dbReference type="Rhea" id="RHEA:16989"/>
        <dbReference type="ChEBI" id="CHEBI:15377"/>
        <dbReference type="ChEBI" id="CHEBI:43474"/>
        <dbReference type="ChEBI" id="CHEBI:57798"/>
        <dbReference type="ChEBI" id="CHEBI:58130"/>
        <dbReference type="EC" id="3.1.3.62"/>
    </reaction>
    <physiologicalReaction direction="left-to-right" evidence="12">
        <dbReference type="Rhea" id="RHEA:16990"/>
    </physiologicalReaction>
</comment>
<dbReference type="CDD" id="cd07061">
    <property type="entry name" value="HP_HAP_like"/>
    <property type="match status" value="1"/>
</dbReference>
<dbReference type="PROSITE" id="PS51257">
    <property type="entry name" value="PROKAR_LIPOPROTEIN"/>
    <property type="match status" value="1"/>
</dbReference>
<dbReference type="RefSeq" id="WP_010264829.1">
    <property type="nucleotide sequence ID" value="NZ_CAEG01000015.1"/>
</dbReference>
<comment type="catalytic activity">
    <reaction evidence="10">
        <text>1D-myo-inositol 1,2,5,6-tetrakisphosphate + H2O = 1D-myo-inositol 1,2,6-trisphosphate + phosphate</text>
        <dbReference type="Rhea" id="RHEA:77119"/>
        <dbReference type="ChEBI" id="CHEBI:15377"/>
        <dbReference type="ChEBI" id="CHEBI:43474"/>
        <dbReference type="ChEBI" id="CHEBI:195535"/>
        <dbReference type="ChEBI" id="CHEBI:195537"/>
        <dbReference type="EC" id="3.1.3.62"/>
    </reaction>
    <physiologicalReaction direction="left-to-right" evidence="10">
        <dbReference type="Rhea" id="RHEA:77120"/>
    </physiologicalReaction>
</comment>
<dbReference type="Pfam" id="PF00328">
    <property type="entry name" value="His_Phos_2"/>
    <property type="match status" value="1"/>
</dbReference>
<dbReference type="EC" id="3.1.3.62" evidence="4"/>
<evidence type="ECO:0000256" key="8">
    <source>
        <dbReference type="ARBA" id="ARBA00023136"/>
    </source>
</evidence>
<dbReference type="OrthoDB" id="9770871at2"/>
<dbReference type="GO" id="GO:0034417">
    <property type="term" value="F:bisphosphoglycerate 3-phosphatase activity"/>
    <property type="evidence" value="ECO:0007669"/>
    <property type="project" value="UniProtKB-EC"/>
</dbReference>
<evidence type="ECO:0000256" key="5">
    <source>
        <dbReference type="ARBA" id="ARBA00018097"/>
    </source>
</evidence>
<evidence type="ECO:0000256" key="11">
    <source>
        <dbReference type="ARBA" id="ARBA00043671"/>
    </source>
</evidence>
<dbReference type="InterPro" id="IPR000560">
    <property type="entry name" value="His_Pase_clade-2"/>
</dbReference>
<evidence type="ECO:0000256" key="4">
    <source>
        <dbReference type="ARBA" id="ARBA00013040"/>
    </source>
</evidence>
<dbReference type="STRING" id="1033731.SAMN05444145_10868"/>
<feature type="chain" id="PRO_5010285483" description="Multiple inositol polyphosphate phosphatase 1" evidence="14">
    <location>
        <begin position="29"/>
        <end position="440"/>
    </location>
</feature>
<dbReference type="InterPro" id="IPR029033">
    <property type="entry name" value="His_PPase_superfam"/>
</dbReference>
<reference evidence="15 16" key="1">
    <citation type="submission" date="2016-10" db="EMBL/GenBank/DDBJ databases">
        <authorList>
            <person name="de Groot N.N."/>
        </authorList>
    </citation>
    <scope>NUCLEOTIDE SEQUENCE [LARGE SCALE GENOMIC DNA]</scope>
    <source>
        <strain evidence="15 16">DSM 25383</strain>
    </source>
</reference>
<dbReference type="AlphaFoldDB" id="A0A1H4ETE3"/>
<comment type="catalytic activity">
    <reaction evidence="13">
        <text>(2R)-2,3-bisphosphoglycerate + H2O = (2R)-2-phosphoglycerate + phosphate</text>
        <dbReference type="Rhea" id="RHEA:27381"/>
        <dbReference type="ChEBI" id="CHEBI:15377"/>
        <dbReference type="ChEBI" id="CHEBI:43474"/>
        <dbReference type="ChEBI" id="CHEBI:58248"/>
        <dbReference type="ChEBI" id="CHEBI:58289"/>
        <dbReference type="EC" id="3.1.3.80"/>
    </reaction>
    <physiologicalReaction direction="left-to-right" evidence="13">
        <dbReference type="Rhea" id="RHEA:27382"/>
    </physiologicalReaction>
</comment>
<dbReference type="SUPFAM" id="SSF53254">
    <property type="entry name" value="Phosphoglycerate mutase-like"/>
    <property type="match status" value="1"/>
</dbReference>
<evidence type="ECO:0000313" key="16">
    <source>
        <dbReference type="Proteomes" id="UP000183253"/>
    </source>
</evidence>
<keyword evidence="8" id="KW-0472">Membrane</keyword>
<evidence type="ECO:0000313" key="15">
    <source>
        <dbReference type="EMBL" id="SEA88206.1"/>
    </source>
</evidence>
<dbReference type="EC" id="3.1.3.80" evidence="3"/>
<feature type="signal peptide" evidence="14">
    <location>
        <begin position="1"/>
        <end position="28"/>
    </location>
</feature>
<evidence type="ECO:0000256" key="9">
    <source>
        <dbReference type="ARBA" id="ARBA00031642"/>
    </source>
</evidence>
<evidence type="ECO:0000256" key="13">
    <source>
        <dbReference type="ARBA" id="ARBA00043832"/>
    </source>
</evidence>
<dbReference type="Gene3D" id="3.40.50.1240">
    <property type="entry name" value="Phosphoglycerate mutase-like"/>
    <property type="match status" value="1"/>
</dbReference>
<sequence>MKRPLLILSACLCALAAAVSCSSGLRTADGESVPDRVMGVYLPYPETVAPSPGAPEGYETFYISHYGRHGSRYLLYDSQYAFVRDVLSRAAADGKLTPSGQKALADFLEAYPQFEGRAGMLTRIGAAQHRAIARRMAERHPSAFAPEAAVRASTSATARTQESMEAFCAALQTCRPSLRITCAEDAALNPYSAGSGIPTEYDLRVKSPEAEWRPDFETFCRQQIDAERFAARIFTDTDYAAGLCDLTDLERGAFYLAVHFRGCGIAADWLRLFTLDELCTLAACDAYTFYMEKGPAAETSDRTWALSAHILDKMLTDAEQDIADGTAANLRFGHDGCIMALLTLMGADGWTATAATQEEIARAWDVSQIPMACNLQWIFYRPVSGEGEPLVRTLLNERPLRLPVTDPEGMCAWSDLKRYLAERCDTAFAVLNKDRTPNNL</sequence>
<comment type="catalytic activity">
    <reaction evidence="11">
        <text>1D-myo-inositol 1,2,4,5,6-pentakisphosphate + H2O = 1D-myo-inositol 1,2,5,6-tetrakisphosphate + phosphate</text>
        <dbReference type="Rhea" id="RHEA:77115"/>
        <dbReference type="ChEBI" id="CHEBI:15377"/>
        <dbReference type="ChEBI" id="CHEBI:43474"/>
        <dbReference type="ChEBI" id="CHEBI:57798"/>
        <dbReference type="ChEBI" id="CHEBI:195535"/>
        <dbReference type="EC" id="3.1.3.62"/>
    </reaction>
    <physiologicalReaction direction="left-to-right" evidence="11">
        <dbReference type="Rhea" id="RHEA:77116"/>
    </physiologicalReaction>
</comment>
<accession>A0A1H4ETE3</accession>
<keyword evidence="16" id="KW-1185">Reference proteome</keyword>
<proteinExistence type="inferred from homology"/>
<name>A0A1H4ETE3_9BACT</name>
<evidence type="ECO:0000256" key="12">
    <source>
        <dbReference type="ARBA" id="ARBA00043691"/>
    </source>
</evidence>
<protein>
    <recommendedName>
        <fullName evidence="5">Multiple inositol polyphosphate phosphatase 1</fullName>
        <ecNumber evidence="4">3.1.3.62</ecNumber>
        <ecNumber evidence="3">3.1.3.80</ecNumber>
    </recommendedName>
    <alternativeName>
        <fullName evidence="9">2,3-bisphosphoglycerate 3-phosphatase</fullName>
    </alternativeName>
</protein>
<evidence type="ECO:0000256" key="3">
    <source>
        <dbReference type="ARBA" id="ARBA00012976"/>
    </source>
</evidence>
<keyword evidence="7" id="KW-0378">Hydrolase</keyword>